<gene>
    <name evidence="2" type="ORF">CLODIP_2_CD14784</name>
</gene>
<protein>
    <submittedName>
        <fullName evidence="2">Uncharacterized protein</fullName>
    </submittedName>
</protein>
<sequence length="249" mass="28679">MAALALDDLMDKKKEPPPILDLSQSVINSKDELDQLLARVPEYKIRPEKVKPEDIKIRDKDFSFKISKSQTFKSSKEYNYCNPVPPCMQSIRLDDLCQVDINWKMLTTIRPKSKMDEELFSRLVELGKLQIQRIQQDAKSTSGNGVKKSKNRAGIVEMKIPPCHECNEEFCNGLSCKYLTYECFARVESDIYEGKREESAGNDRKSRKKKNKKVKGKGKKSKRSKSKTKKKKNKDEDEDKTADDAEDED</sequence>
<dbReference type="AlphaFoldDB" id="A0A8S1C337"/>
<dbReference type="OrthoDB" id="8250201at2759"/>
<dbReference type="Pfam" id="PF15344">
    <property type="entry name" value="FAM217"/>
    <property type="match status" value="1"/>
</dbReference>
<reference evidence="2 3" key="1">
    <citation type="submission" date="2020-04" db="EMBL/GenBank/DDBJ databases">
        <authorList>
            <person name="Alioto T."/>
            <person name="Alioto T."/>
            <person name="Gomez Garrido J."/>
        </authorList>
    </citation>
    <scope>NUCLEOTIDE SEQUENCE [LARGE SCALE GENOMIC DNA]</scope>
</reference>
<evidence type="ECO:0000256" key="1">
    <source>
        <dbReference type="SAM" id="MobiDB-lite"/>
    </source>
</evidence>
<organism evidence="2 3">
    <name type="scientific">Cloeon dipterum</name>
    <dbReference type="NCBI Taxonomy" id="197152"/>
    <lineage>
        <taxon>Eukaryota</taxon>
        <taxon>Metazoa</taxon>
        <taxon>Ecdysozoa</taxon>
        <taxon>Arthropoda</taxon>
        <taxon>Hexapoda</taxon>
        <taxon>Insecta</taxon>
        <taxon>Pterygota</taxon>
        <taxon>Palaeoptera</taxon>
        <taxon>Ephemeroptera</taxon>
        <taxon>Pisciforma</taxon>
        <taxon>Baetidae</taxon>
        <taxon>Cloeon</taxon>
    </lineage>
</organism>
<keyword evidence="3" id="KW-1185">Reference proteome</keyword>
<name>A0A8S1C337_9INSE</name>
<dbReference type="Proteomes" id="UP000494165">
    <property type="component" value="Unassembled WGS sequence"/>
</dbReference>
<evidence type="ECO:0000313" key="3">
    <source>
        <dbReference type="Proteomes" id="UP000494165"/>
    </source>
</evidence>
<feature type="compositionally biased region" description="Basic residues" evidence="1">
    <location>
        <begin position="205"/>
        <end position="232"/>
    </location>
</feature>
<evidence type="ECO:0000313" key="2">
    <source>
        <dbReference type="EMBL" id="CAB3363270.1"/>
    </source>
</evidence>
<proteinExistence type="predicted"/>
<feature type="compositionally biased region" description="Basic and acidic residues" evidence="1">
    <location>
        <begin position="194"/>
        <end position="204"/>
    </location>
</feature>
<feature type="region of interest" description="Disordered" evidence="1">
    <location>
        <begin position="194"/>
        <end position="249"/>
    </location>
</feature>
<accession>A0A8S1C337</accession>
<dbReference type="EMBL" id="CADEPI010000011">
    <property type="protein sequence ID" value="CAB3363270.1"/>
    <property type="molecule type" value="Genomic_DNA"/>
</dbReference>
<dbReference type="InterPro" id="IPR029266">
    <property type="entry name" value="FAM217"/>
</dbReference>
<feature type="compositionally biased region" description="Acidic residues" evidence="1">
    <location>
        <begin position="236"/>
        <end position="249"/>
    </location>
</feature>
<comment type="caution">
    <text evidence="2">The sequence shown here is derived from an EMBL/GenBank/DDBJ whole genome shotgun (WGS) entry which is preliminary data.</text>
</comment>